<dbReference type="Pfam" id="PF18742">
    <property type="entry name" value="DpnII-MboI"/>
    <property type="match status" value="1"/>
</dbReference>
<organism evidence="1 2">
    <name type="scientific">Rhizobium grahamii</name>
    <dbReference type="NCBI Taxonomy" id="1120045"/>
    <lineage>
        <taxon>Bacteria</taxon>
        <taxon>Pseudomonadati</taxon>
        <taxon>Pseudomonadota</taxon>
        <taxon>Alphaproteobacteria</taxon>
        <taxon>Hyphomicrobiales</taxon>
        <taxon>Rhizobiaceae</taxon>
        <taxon>Rhizobium/Agrobacterium group</taxon>
        <taxon>Rhizobium</taxon>
    </lineage>
</organism>
<evidence type="ECO:0000313" key="2">
    <source>
        <dbReference type="Proteomes" id="UP000326881"/>
    </source>
</evidence>
<name>A0A5Q0C829_9HYPH</name>
<reference evidence="1 2" key="1">
    <citation type="submission" date="2019-08" db="EMBL/GenBank/DDBJ databases">
        <title>Prosopis cineraria nodule microbiome.</title>
        <authorList>
            <person name="Ali R."/>
            <person name="Chaluvadi S.R."/>
            <person name="Wang X."/>
        </authorList>
    </citation>
    <scope>NUCLEOTIDE SEQUENCE [LARGE SCALE GENOMIC DNA]</scope>
    <source>
        <strain evidence="1 2">BG7</strain>
    </source>
</reference>
<dbReference type="EMBL" id="CP043498">
    <property type="protein sequence ID" value="QFY60484.1"/>
    <property type="molecule type" value="Genomic_DNA"/>
</dbReference>
<accession>A0A5Q0C829</accession>
<dbReference type="RefSeq" id="WP_153270726.1">
    <property type="nucleotide sequence ID" value="NZ_CP043498.1"/>
</dbReference>
<dbReference type="KEGG" id="rgr:FZ934_08605"/>
<gene>
    <name evidence="1" type="ORF">FZ934_08605</name>
</gene>
<dbReference type="OrthoDB" id="3684535at2"/>
<proteinExistence type="predicted"/>
<dbReference type="AlphaFoldDB" id="A0A5Q0C829"/>
<protein>
    <submittedName>
        <fullName evidence="1">Uncharacterized protein</fullName>
    </submittedName>
</protein>
<dbReference type="Proteomes" id="UP000326881">
    <property type="component" value="Chromosome"/>
</dbReference>
<sequence>MIDLGIIRHELERELESSAGAVHLRAFSGWILGDAARLATEIAAAAEGLAQNTLPEQIAALGYGKAGGWLTDNQESRLKSELVQFSGRRFFSPGRPLRVEVDGVALLGISFAARDMTDRKWLAELLARSAVEVEDDFWNLGFVSAARHLLDVPLPGLYPQDLAFALSLRGIGVPTDAMAADAWEIASRVPAPGLGLDHLAVRIAAFDGVVARSTHVRIASPDFGDLLLALRGVPRAMKHWPFEAKPRTARSQVAVWHIENEYHVQALLWTILAPIFPDLEDEENLPSVGHKRPRVDLAVPSLRTIIEVKFMRGGSQSDFAKVIDEVAADASLYLSAATGFDRIVAFVWDDSAHTEQHHELQSGLEKIRGIAAAVVVPRPGRMARGS</sequence>
<keyword evidence="2" id="KW-1185">Reference proteome</keyword>
<evidence type="ECO:0000313" key="1">
    <source>
        <dbReference type="EMBL" id="QFY60484.1"/>
    </source>
</evidence>